<feature type="region of interest" description="Disordered" evidence="1">
    <location>
        <begin position="90"/>
        <end position="119"/>
    </location>
</feature>
<proteinExistence type="predicted"/>
<evidence type="ECO:0000313" key="2">
    <source>
        <dbReference type="EMBL" id="KFE71105.1"/>
    </source>
</evidence>
<dbReference type="EMBL" id="JMCB01000002">
    <property type="protein sequence ID" value="KFE71105.1"/>
    <property type="molecule type" value="Genomic_DNA"/>
</dbReference>
<dbReference type="Proteomes" id="UP000028725">
    <property type="component" value="Unassembled WGS sequence"/>
</dbReference>
<evidence type="ECO:0000256" key="1">
    <source>
        <dbReference type="SAM" id="MobiDB-lite"/>
    </source>
</evidence>
<evidence type="ECO:0000313" key="3">
    <source>
        <dbReference type="Proteomes" id="UP000028725"/>
    </source>
</evidence>
<dbReference type="STRING" id="394096.DB31_3235"/>
<protein>
    <submittedName>
        <fullName evidence="2">Uncharacterized protein</fullName>
    </submittedName>
</protein>
<reference evidence="2 3" key="1">
    <citation type="submission" date="2014-04" db="EMBL/GenBank/DDBJ databases">
        <title>Genome assembly of Hyalangium minutum DSM 14724.</title>
        <authorList>
            <person name="Sharma G."/>
            <person name="Subramanian S."/>
        </authorList>
    </citation>
    <scope>NUCLEOTIDE SEQUENCE [LARGE SCALE GENOMIC DNA]</scope>
    <source>
        <strain evidence="2 3">DSM 14724</strain>
    </source>
</reference>
<gene>
    <name evidence="2" type="ORF">DB31_3235</name>
</gene>
<dbReference type="OrthoDB" id="5381026at2"/>
<accession>A0A085WTU2</accession>
<keyword evidence="3" id="KW-1185">Reference proteome</keyword>
<dbReference type="RefSeq" id="WP_044182631.1">
    <property type="nucleotide sequence ID" value="NZ_JMCB01000002.1"/>
</dbReference>
<name>A0A085WTU2_9BACT</name>
<dbReference type="PATRIC" id="fig|394096.3.peg.884"/>
<sequence>MSRSRGRGTDFVHHFEDAQTLDGLLELAGSTCDTYEVLTRMRSAKAEGQRHDAVIPTLFEGEPHFPSPEVAQRLFQNLLGLWDLVEEGQPIPLEQGPQPPRPKKVKPVRPPPFAPGEPGSEFVEAAWRYLEDDPKERTRRQHAFDNRQDALLGALDVAGLADEGYAVARHLLFELHAMMELGWPPGLASVDPAALEREDTEAPPVPEALAAYAEEALFEAEQDEEHPLSAEELARVRTYVRRGLAALWHARKGS</sequence>
<comment type="caution">
    <text evidence="2">The sequence shown here is derived from an EMBL/GenBank/DDBJ whole genome shotgun (WGS) entry which is preliminary data.</text>
</comment>
<organism evidence="2 3">
    <name type="scientific">Hyalangium minutum</name>
    <dbReference type="NCBI Taxonomy" id="394096"/>
    <lineage>
        <taxon>Bacteria</taxon>
        <taxon>Pseudomonadati</taxon>
        <taxon>Myxococcota</taxon>
        <taxon>Myxococcia</taxon>
        <taxon>Myxococcales</taxon>
        <taxon>Cystobacterineae</taxon>
        <taxon>Archangiaceae</taxon>
        <taxon>Hyalangium</taxon>
    </lineage>
</organism>
<dbReference type="AlphaFoldDB" id="A0A085WTU2"/>